<dbReference type="PANTHER" id="PTHR37166:SF1">
    <property type="entry name" value="PROTEIN FLAG"/>
    <property type="match status" value="1"/>
</dbReference>
<feature type="compositionally biased region" description="Polar residues" evidence="1">
    <location>
        <begin position="19"/>
        <end position="33"/>
    </location>
</feature>
<name>A0A410H422_9GAMM</name>
<evidence type="ECO:0008006" key="4">
    <source>
        <dbReference type="Google" id="ProtNLM"/>
    </source>
</evidence>
<evidence type="ECO:0000313" key="2">
    <source>
        <dbReference type="EMBL" id="QAB15570.1"/>
    </source>
</evidence>
<dbReference type="InterPro" id="IPR035924">
    <property type="entry name" value="FlaG-like_sf"/>
</dbReference>
<dbReference type="EMBL" id="CP035033">
    <property type="protein sequence ID" value="QAB15570.1"/>
    <property type="molecule type" value="Genomic_DNA"/>
</dbReference>
<organism evidence="2 3">
    <name type="scientific">Hydrogenovibrio thermophilus</name>
    <dbReference type="NCBI Taxonomy" id="265883"/>
    <lineage>
        <taxon>Bacteria</taxon>
        <taxon>Pseudomonadati</taxon>
        <taxon>Pseudomonadota</taxon>
        <taxon>Gammaproteobacteria</taxon>
        <taxon>Thiotrichales</taxon>
        <taxon>Piscirickettsiaceae</taxon>
        <taxon>Hydrogenovibrio</taxon>
    </lineage>
</organism>
<dbReference type="SUPFAM" id="SSF160214">
    <property type="entry name" value="FlaG-like"/>
    <property type="match status" value="1"/>
</dbReference>
<feature type="compositionally biased region" description="Polar residues" evidence="1">
    <location>
        <begin position="57"/>
        <end position="68"/>
    </location>
</feature>
<dbReference type="InterPro" id="IPR005186">
    <property type="entry name" value="FlaG"/>
</dbReference>
<evidence type="ECO:0000256" key="1">
    <source>
        <dbReference type="SAM" id="MobiDB-lite"/>
    </source>
</evidence>
<sequence length="154" mass="16947">MNTLGDELLETKVYVPATASTSKVANESTTVGSTPPLDKQKASSSIDALNKKPSIDAPQNSSSVTVSEAETDRMMENINAMLDNLDNYMMFEKDDVTGRNIYSLIDKDSKEVIKQFPSDEFLSVSRRLVEYLEAELSKEVSSDDKIGNIVSNIV</sequence>
<evidence type="ECO:0000313" key="3">
    <source>
        <dbReference type="Proteomes" id="UP000285478"/>
    </source>
</evidence>
<keyword evidence="3" id="KW-1185">Reference proteome</keyword>
<dbReference type="AlphaFoldDB" id="A0A410H422"/>
<gene>
    <name evidence="2" type="ORF">EPV75_07770</name>
</gene>
<dbReference type="Proteomes" id="UP000285478">
    <property type="component" value="Chromosome"/>
</dbReference>
<accession>A0A410H422</accession>
<protein>
    <recommendedName>
        <fullName evidence="4">Flagellar protein FlaG</fullName>
    </recommendedName>
</protein>
<dbReference type="PANTHER" id="PTHR37166">
    <property type="entry name" value="PROTEIN FLAG"/>
    <property type="match status" value="1"/>
</dbReference>
<feature type="region of interest" description="Disordered" evidence="1">
    <location>
        <begin position="19"/>
        <end position="70"/>
    </location>
</feature>
<dbReference type="KEGG" id="htr:EPV75_07770"/>
<reference evidence="2 3" key="1">
    <citation type="journal article" date="2018" name="Environ. Microbiol.">
        <title>Genomes of ubiquitous marine and hypersaline Hydrogenovibrio, Thiomicrorhabdus and Thiomicrospira spp. encode a diversity of mechanisms to sustain chemolithoautotrophy in heterogeneous environments.</title>
        <authorList>
            <person name="Scott K.M."/>
            <person name="Williams J."/>
            <person name="Porter C.M.B."/>
            <person name="Russel S."/>
            <person name="Harmer T.L."/>
            <person name="Paul J.H."/>
            <person name="Antonen K.M."/>
            <person name="Bridges M.K."/>
            <person name="Camper G.J."/>
            <person name="Campla C.K."/>
            <person name="Casella L.G."/>
            <person name="Chase E."/>
            <person name="Conrad J.W."/>
            <person name="Cruz M.C."/>
            <person name="Dunlap D.S."/>
            <person name="Duran L."/>
            <person name="Fahsbender E.M."/>
            <person name="Goldsmith D.B."/>
            <person name="Keeley R.F."/>
            <person name="Kondoff M.R."/>
            <person name="Kussy B.I."/>
            <person name="Lane M.K."/>
            <person name="Lawler S."/>
            <person name="Leigh B.A."/>
            <person name="Lewis C."/>
            <person name="Lostal L.M."/>
            <person name="Marking D."/>
            <person name="Mancera P.A."/>
            <person name="McClenthan E.C."/>
            <person name="McIntyre E.A."/>
            <person name="Mine J.A."/>
            <person name="Modi S."/>
            <person name="Moore B.D."/>
            <person name="Morgan W.A."/>
            <person name="Nelson K.M."/>
            <person name="Nguyen K.N."/>
            <person name="Ogburn N."/>
            <person name="Parrino D.G."/>
            <person name="Pedapudi A.D."/>
            <person name="Pelham R.P."/>
            <person name="Preece A.M."/>
            <person name="Rampersad E.A."/>
            <person name="Richardson J.C."/>
            <person name="Rodgers C.M."/>
            <person name="Schaffer B.L."/>
            <person name="Sheridan N.E."/>
            <person name="Solone M.R."/>
            <person name="Staley Z.R."/>
            <person name="Tabuchi M."/>
            <person name="Waide R.J."/>
            <person name="Wanjugi P.W."/>
            <person name="Young S."/>
            <person name="Clum A."/>
            <person name="Daum C."/>
            <person name="Huntemann M."/>
            <person name="Ivanova N."/>
            <person name="Kyrpides N."/>
            <person name="Mikhailova N."/>
            <person name="Palaniappan K."/>
            <person name="Pillay M."/>
            <person name="Reddy T.B.K."/>
            <person name="Shapiro N."/>
            <person name="Stamatis D."/>
            <person name="Varghese N."/>
            <person name="Woyke T."/>
            <person name="Boden R."/>
            <person name="Freyermuth S.K."/>
            <person name="Kerfeld C.A."/>
        </authorList>
    </citation>
    <scope>NUCLEOTIDE SEQUENCE [LARGE SCALE GENOMIC DNA]</scope>
    <source>
        <strain evidence="2 3">JR-2</strain>
    </source>
</reference>
<dbReference type="RefSeq" id="WP_128385001.1">
    <property type="nucleotide sequence ID" value="NZ_CP035033.1"/>
</dbReference>
<dbReference type="Pfam" id="PF03646">
    <property type="entry name" value="FlaG"/>
    <property type="match status" value="1"/>
</dbReference>
<dbReference type="Gene3D" id="3.30.160.170">
    <property type="entry name" value="FlaG-like"/>
    <property type="match status" value="1"/>
</dbReference>
<proteinExistence type="predicted"/>